<dbReference type="Gene3D" id="2.40.70.10">
    <property type="entry name" value="Acid Proteases"/>
    <property type="match status" value="2"/>
</dbReference>
<dbReference type="InterPro" id="IPR033121">
    <property type="entry name" value="PEPTIDASE_A1"/>
</dbReference>
<comment type="similarity">
    <text evidence="1">Belongs to the peptidase A1 family.</text>
</comment>
<comment type="caution">
    <text evidence="4">The sequence shown here is derived from an EMBL/GenBank/DDBJ whole genome shotgun (WGS) entry which is preliminary data.</text>
</comment>
<dbReference type="Proteomes" id="UP001153076">
    <property type="component" value="Unassembled WGS sequence"/>
</dbReference>
<feature type="chain" id="PRO_5040176831" description="Peptidase A1 domain-containing protein" evidence="2">
    <location>
        <begin position="23"/>
        <end position="343"/>
    </location>
</feature>
<accession>A0A9Q1KYE2</accession>
<reference evidence="4" key="1">
    <citation type="submission" date="2022-04" db="EMBL/GenBank/DDBJ databases">
        <title>Carnegiea gigantea Genome sequencing and assembly v2.</title>
        <authorList>
            <person name="Copetti D."/>
            <person name="Sanderson M.J."/>
            <person name="Burquez A."/>
            <person name="Wojciechowski M.F."/>
        </authorList>
    </citation>
    <scope>NUCLEOTIDE SEQUENCE</scope>
    <source>
        <strain evidence="4">SGP5-SGP5p</strain>
        <tissue evidence="4">Aerial part</tissue>
    </source>
</reference>
<sequence length="343" mass="36449">MASVLIHPLLFFFLLLLHTSFSLLQTPEEFPPSILLPLSKDRPSGQHLARIHHGNPPGPAQLVLDLGSPSVWTDCASSRPTSLPCRSIQCSAATSASCRAASSAVAPPPCTLSLQNPVTGESATGELVEDGVVLALDDEGPIATVDQFLMSCAPSVLLKGLASGARGVLGCGRARIGAPEQICHSFGYSKKFSLCLSSSNGMIFSGENFSKSLIYTPLLNGDDYSINLKAIQIQSKKLSLGLPDKISQFGSIKVSTISQYSTMKSEIYRVFLRAFTVAAESQNLSLVQPIAPFGACFRSGPSGSVPVIDLLLQSEIVKWRIHGHNSMVKVNDDVMCLGFLDGG</sequence>
<dbReference type="EMBL" id="JAKOGI010000006">
    <property type="protein sequence ID" value="KAJ8452002.1"/>
    <property type="molecule type" value="Genomic_DNA"/>
</dbReference>
<dbReference type="Pfam" id="PF14541">
    <property type="entry name" value="TAXi_C"/>
    <property type="match status" value="1"/>
</dbReference>
<dbReference type="PANTHER" id="PTHR47965">
    <property type="entry name" value="ASPARTYL PROTEASE-RELATED"/>
    <property type="match status" value="1"/>
</dbReference>
<keyword evidence="2" id="KW-0732">Signal</keyword>
<dbReference type="PROSITE" id="PS51767">
    <property type="entry name" value="PEPTIDASE_A1"/>
    <property type="match status" value="1"/>
</dbReference>
<gene>
    <name evidence="4" type="ORF">Cgig2_016583</name>
</gene>
<dbReference type="InterPro" id="IPR032799">
    <property type="entry name" value="TAXi_C"/>
</dbReference>
<evidence type="ECO:0000313" key="4">
    <source>
        <dbReference type="EMBL" id="KAJ8452002.1"/>
    </source>
</evidence>
<dbReference type="SUPFAM" id="SSF50630">
    <property type="entry name" value="Acid proteases"/>
    <property type="match status" value="1"/>
</dbReference>
<dbReference type="GO" id="GO:0004190">
    <property type="term" value="F:aspartic-type endopeptidase activity"/>
    <property type="evidence" value="ECO:0007669"/>
    <property type="project" value="InterPro"/>
</dbReference>
<evidence type="ECO:0000256" key="1">
    <source>
        <dbReference type="ARBA" id="ARBA00007447"/>
    </source>
</evidence>
<dbReference type="OrthoDB" id="1162128at2759"/>
<evidence type="ECO:0000313" key="5">
    <source>
        <dbReference type="Proteomes" id="UP001153076"/>
    </source>
</evidence>
<dbReference type="InterPro" id="IPR021109">
    <property type="entry name" value="Peptidase_aspartic_dom_sf"/>
</dbReference>
<dbReference type="AlphaFoldDB" id="A0A9Q1KYE2"/>
<evidence type="ECO:0000259" key="3">
    <source>
        <dbReference type="PROSITE" id="PS51767"/>
    </source>
</evidence>
<dbReference type="InterPro" id="IPR001461">
    <property type="entry name" value="Aspartic_peptidase_A1"/>
</dbReference>
<dbReference type="PANTHER" id="PTHR47965:SF46">
    <property type="entry name" value="BASIC 7S GLOBULIN-LIKE"/>
    <property type="match status" value="1"/>
</dbReference>
<dbReference type="GO" id="GO:0006508">
    <property type="term" value="P:proteolysis"/>
    <property type="evidence" value="ECO:0007669"/>
    <property type="project" value="InterPro"/>
</dbReference>
<dbReference type="InterPro" id="IPR032861">
    <property type="entry name" value="TAXi_N"/>
</dbReference>
<proteinExistence type="inferred from homology"/>
<evidence type="ECO:0000256" key="2">
    <source>
        <dbReference type="SAM" id="SignalP"/>
    </source>
</evidence>
<feature type="domain" description="Peptidase A1" evidence="3">
    <location>
        <begin position="47"/>
        <end position="343"/>
    </location>
</feature>
<name>A0A9Q1KYE2_9CARY</name>
<keyword evidence="5" id="KW-1185">Reference proteome</keyword>
<organism evidence="4 5">
    <name type="scientific">Carnegiea gigantea</name>
    <dbReference type="NCBI Taxonomy" id="171969"/>
    <lineage>
        <taxon>Eukaryota</taxon>
        <taxon>Viridiplantae</taxon>
        <taxon>Streptophyta</taxon>
        <taxon>Embryophyta</taxon>
        <taxon>Tracheophyta</taxon>
        <taxon>Spermatophyta</taxon>
        <taxon>Magnoliopsida</taxon>
        <taxon>eudicotyledons</taxon>
        <taxon>Gunneridae</taxon>
        <taxon>Pentapetalae</taxon>
        <taxon>Caryophyllales</taxon>
        <taxon>Cactineae</taxon>
        <taxon>Cactaceae</taxon>
        <taxon>Cactoideae</taxon>
        <taxon>Echinocereeae</taxon>
        <taxon>Carnegiea</taxon>
    </lineage>
</organism>
<dbReference type="Pfam" id="PF14543">
    <property type="entry name" value="TAXi_N"/>
    <property type="match status" value="1"/>
</dbReference>
<protein>
    <recommendedName>
        <fullName evidence="3">Peptidase A1 domain-containing protein</fullName>
    </recommendedName>
</protein>
<feature type="signal peptide" evidence="2">
    <location>
        <begin position="1"/>
        <end position="22"/>
    </location>
</feature>